<protein>
    <submittedName>
        <fullName evidence="2">Uncharacterized protein</fullName>
    </submittedName>
</protein>
<feature type="compositionally biased region" description="Polar residues" evidence="1">
    <location>
        <begin position="32"/>
        <end position="63"/>
    </location>
</feature>
<accession>A0A9W8V5N4</accession>
<comment type="caution">
    <text evidence="2">The sequence shown here is derived from an EMBL/GenBank/DDBJ whole genome shotgun (WGS) entry which is preliminary data.</text>
</comment>
<keyword evidence="3" id="KW-1185">Reference proteome</keyword>
<name>A0A9W8V5N4_9HYPO</name>
<dbReference type="EMBL" id="JAOQAV010000006">
    <property type="protein sequence ID" value="KAJ4193618.1"/>
    <property type="molecule type" value="Genomic_DNA"/>
</dbReference>
<sequence>MGFRAVGLPVDPAINSWAAVQRTYPPRAPKAPSSQARTQDQEARSQVQAIAQDSPATLTTSVNVAGAVDGDQRRPTWSTAKGLEDV</sequence>
<dbReference type="AlphaFoldDB" id="A0A9W8V5N4"/>
<evidence type="ECO:0000313" key="2">
    <source>
        <dbReference type="EMBL" id="KAJ4193618.1"/>
    </source>
</evidence>
<reference evidence="2" key="1">
    <citation type="submission" date="2022-09" db="EMBL/GenBank/DDBJ databases">
        <title>Fusarium specimens isolated from Avocado Roots.</title>
        <authorList>
            <person name="Stajich J."/>
            <person name="Roper C."/>
            <person name="Heimlech-Rivalta G."/>
        </authorList>
    </citation>
    <scope>NUCLEOTIDE SEQUENCE</scope>
    <source>
        <strain evidence="2">A02</strain>
    </source>
</reference>
<proteinExistence type="predicted"/>
<evidence type="ECO:0000256" key="1">
    <source>
        <dbReference type="SAM" id="MobiDB-lite"/>
    </source>
</evidence>
<organism evidence="2 3">
    <name type="scientific">Fusarium falciforme</name>
    <dbReference type="NCBI Taxonomy" id="195108"/>
    <lineage>
        <taxon>Eukaryota</taxon>
        <taxon>Fungi</taxon>
        <taxon>Dikarya</taxon>
        <taxon>Ascomycota</taxon>
        <taxon>Pezizomycotina</taxon>
        <taxon>Sordariomycetes</taxon>
        <taxon>Hypocreomycetidae</taxon>
        <taxon>Hypocreales</taxon>
        <taxon>Nectriaceae</taxon>
        <taxon>Fusarium</taxon>
        <taxon>Fusarium solani species complex</taxon>
    </lineage>
</organism>
<gene>
    <name evidence="2" type="ORF">NW755_003612</name>
</gene>
<dbReference type="Proteomes" id="UP001152087">
    <property type="component" value="Unassembled WGS sequence"/>
</dbReference>
<feature type="region of interest" description="Disordered" evidence="1">
    <location>
        <begin position="24"/>
        <end position="86"/>
    </location>
</feature>
<evidence type="ECO:0000313" key="3">
    <source>
        <dbReference type="Proteomes" id="UP001152087"/>
    </source>
</evidence>